<keyword evidence="16" id="KW-1185">Reference proteome</keyword>
<dbReference type="Pfam" id="PF01853">
    <property type="entry name" value="MOZ_SAS"/>
    <property type="match status" value="1"/>
</dbReference>
<dbReference type="Gene3D" id="1.10.10.10">
    <property type="entry name" value="Winged helix-like DNA-binding domain superfamily/Winged helix DNA-binding domain"/>
    <property type="match status" value="1"/>
</dbReference>
<evidence type="ECO:0000256" key="1">
    <source>
        <dbReference type="ARBA" id="ARBA00004123"/>
    </source>
</evidence>
<keyword evidence="4" id="KW-0808">Transferase</keyword>
<dbReference type="Gene3D" id="4.10.320.30">
    <property type="match status" value="1"/>
</dbReference>
<dbReference type="PANTHER" id="PTHR10615">
    <property type="entry name" value="HISTONE ACETYLTRANSFERASE"/>
    <property type="match status" value="1"/>
</dbReference>
<proteinExistence type="inferred from homology"/>
<sequence>MPRKKTPVFVPKYCILKGCDSLGHVDGVRNSHMTLSGCPKYHNNSVKYFREVRDRSQDLKSSEKVDEEIVLGKQFIKVHEPSLDGLASDADILLFRRAQQKLASDKKKEVTDHIITLAKLHGMLKDKKPLSSQVFISPLPSATTETPLYTENNVKEIVFGDWEMQTLYGSVFPSTIACLPRIHICEFCLSPVSHLVGYRRHRLRCKRRFPPGNEIYRKDKLSFFEVNGALQKEYCHNLCLLAKLYLKQKTVHEIDRVSAFIFYILTEADESGCHIIGYFSKHKVEEQDLPPATFNNLSCLLVMPHYQRQGFGRMLIEFSYTLSRLEGRLGTPERPLSEQGLLVYRRYWRWVLLSFLHPYHHKDVSFEVISAATGMTTKDIITTLLDLGMLKYMRTKYFIVNDKAKIERILKEVGEPRPDRRIDTSCLYWLTELAPVKHEVRSEQHTPSSRPSGRHWPSPTALIPCSLHAFTLSIQWKIPSIVQFSSFSGYKGSGGRM</sequence>
<evidence type="ECO:0000256" key="7">
    <source>
        <dbReference type="ARBA" id="ARBA00022833"/>
    </source>
</evidence>
<keyword evidence="11" id="KW-0804">Transcription</keyword>
<evidence type="ECO:0000256" key="4">
    <source>
        <dbReference type="ARBA" id="ARBA00022679"/>
    </source>
</evidence>
<protein>
    <recommendedName>
        <fullName evidence="3 13">Histone acetyltransferase</fullName>
        <ecNumber evidence="3 13">2.3.1.48</ecNumber>
    </recommendedName>
</protein>
<keyword evidence="9" id="KW-0007">Acetylation</keyword>
<dbReference type="Pfam" id="PF17772">
    <property type="entry name" value="zf-MYST"/>
    <property type="match status" value="1"/>
</dbReference>
<keyword evidence="10" id="KW-0805">Transcription regulation</keyword>
<dbReference type="InterPro" id="IPR016181">
    <property type="entry name" value="Acyl_CoA_acyltransferase"/>
</dbReference>
<evidence type="ECO:0000256" key="6">
    <source>
        <dbReference type="ARBA" id="ARBA00022771"/>
    </source>
</evidence>
<evidence type="ECO:0000259" key="14">
    <source>
        <dbReference type="PROSITE" id="PS51726"/>
    </source>
</evidence>
<dbReference type="PROSITE" id="PS51726">
    <property type="entry name" value="MYST_HAT"/>
    <property type="match status" value="1"/>
</dbReference>
<keyword evidence="6" id="KW-0863">Zinc-finger</keyword>
<evidence type="ECO:0000256" key="12">
    <source>
        <dbReference type="ARBA" id="ARBA00023242"/>
    </source>
</evidence>
<comment type="catalytic activity">
    <reaction evidence="13">
        <text>L-lysyl-[protein] + acetyl-CoA = N(6)-acetyl-L-lysyl-[protein] + CoA + H(+)</text>
        <dbReference type="Rhea" id="RHEA:45948"/>
        <dbReference type="Rhea" id="RHEA-COMP:9752"/>
        <dbReference type="Rhea" id="RHEA-COMP:10731"/>
        <dbReference type="ChEBI" id="CHEBI:15378"/>
        <dbReference type="ChEBI" id="CHEBI:29969"/>
        <dbReference type="ChEBI" id="CHEBI:57287"/>
        <dbReference type="ChEBI" id="CHEBI:57288"/>
        <dbReference type="ChEBI" id="CHEBI:61930"/>
        <dbReference type="EC" id="2.3.1.48"/>
    </reaction>
</comment>
<dbReference type="InterPro" id="IPR040706">
    <property type="entry name" value="Zf-MYST"/>
</dbReference>
<dbReference type="InterPro" id="IPR002515">
    <property type="entry name" value="Znf_C2H2C"/>
</dbReference>
<name>A0ABR4Q8X7_9CEST</name>
<evidence type="ECO:0000256" key="8">
    <source>
        <dbReference type="ARBA" id="ARBA00022853"/>
    </source>
</evidence>
<dbReference type="SUPFAM" id="SSF55729">
    <property type="entry name" value="Acyl-CoA N-acyltransferases (Nat)"/>
    <property type="match status" value="1"/>
</dbReference>
<dbReference type="Gene3D" id="3.30.60.60">
    <property type="entry name" value="N-acetyl transferase-like"/>
    <property type="match status" value="1"/>
</dbReference>
<comment type="similarity">
    <text evidence="2 13">Belongs to the MYST (SAS/MOZ) family.</text>
</comment>
<evidence type="ECO:0000313" key="15">
    <source>
        <dbReference type="EMBL" id="KAL5106022.1"/>
    </source>
</evidence>
<dbReference type="InterPro" id="IPR036388">
    <property type="entry name" value="WH-like_DNA-bd_sf"/>
</dbReference>
<accession>A0ABR4Q8X7</accession>
<dbReference type="Gene3D" id="3.40.630.30">
    <property type="match status" value="1"/>
</dbReference>
<dbReference type="InterPro" id="IPR036060">
    <property type="entry name" value="Znf_C2H2C_sf"/>
</dbReference>
<comment type="subcellular location">
    <subcellularLocation>
        <location evidence="1 13">Nucleus</location>
    </subcellularLocation>
</comment>
<evidence type="ECO:0000256" key="5">
    <source>
        <dbReference type="ARBA" id="ARBA00022723"/>
    </source>
</evidence>
<evidence type="ECO:0000256" key="10">
    <source>
        <dbReference type="ARBA" id="ARBA00023015"/>
    </source>
</evidence>
<gene>
    <name evidence="15" type="ORF">TcWFU_000600</name>
</gene>
<dbReference type="InterPro" id="IPR002717">
    <property type="entry name" value="HAT_MYST-type"/>
</dbReference>
<keyword evidence="5" id="KW-0479">Metal-binding</keyword>
<evidence type="ECO:0000313" key="16">
    <source>
        <dbReference type="Proteomes" id="UP001651158"/>
    </source>
</evidence>
<dbReference type="PROSITE" id="PS51802">
    <property type="entry name" value="ZF_CCHHC"/>
    <property type="match status" value="1"/>
</dbReference>
<evidence type="ECO:0000256" key="9">
    <source>
        <dbReference type="ARBA" id="ARBA00022990"/>
    </source>
</evidence>
<feature type="domain" description="MYST-type HAT" evidence="14">
    <location>
        <begin position="149"/>
        <end position="431"/>
    </location>
</feature>
<evidence type="ECO:0000256" key="11">
    <source>
        <dbReference type="ARBA" id="ARBA00023163"/>
    </source>
</evidence>
<keyword evidence="8" id="KW-0156">Chromatin regulator</keyword>
<dbReference type="EMBL" id="JAKROA010000006">
    <property type="protein sequence ID" value="KAL5106022.1"/>
    <property type="molecule type" value="Genomic_DNA"/>
</dbReference>
<dbReference type="SUPFAM" id="SSF103637">
    <property type="entry name" value="CCHHC domain"/>
    <property type="match status" value="1"/>
</dbReference>
<evidence type="ECO:0000256" key="13">
    <source>
        <dbReference type="RuleBase" id="RU361211"/>
    </source>
</evidence>
<dbReference type="InterPro" id="IPR050603">
    <property type="entry name" value="MYST_HAT"/>
</dbReference>
<comment type="caution">
    <text evidence="15">The sequence shown here is derived from an EMBL/GenBank/DDBJ whole genome shotgun (WGS) entry which is preliminary data.</text>
</comment>
<dbReference type="PANTHER" id="PTHR10615:SF161">
    <property type="entry name" value="HISTONE ACETYLTRANSFERASE KAT7"/>
    <property type="match status" value="1"/>
</dbReference>
<dbReference type="EC" id="2.3.1.48" evidence="3 13"/>
<keyword evidence="12 13" id="KW-0539">Nucleus</keyword>
<organism evidence="15 16">
    <name type="scientific">Taenia crassiceps</name>
    <dbReference type="NCBI Taxonomy" id="6207"/>
    <lineage>
        <taxon>Eukaryota</taxon>
        <taxon>Metazoa</taxon>
        <taxon>Spiralia</taxon>
        <taxon>Lophotrochozoa</taxon>
        <taxon>Platyhelminthes</taxon>
        <taxon>Cestoda</taxon>
        <taxon>Eucestoda</taxon>
        <taxon>Cyclophyllidea</taxon>
        <taxon>Taeniidae</taxon>
        <taxon>Taenia</taxon>
    </lineage>
</organism>
<keyword evidence="7" id="KW-0862">Zinc</keyword>
<dbReference type="Proteomes" id="UP001651158">
    <property type="component" value="Unassembled WGS sequence"/>
</dbReference>
<evidence type="ECO:0000256" key="2">
    <source>
        <dbReference type="ARBA" id="ARBA00010107"/>
    </source>
</evidence>
<evidence type="ECO:0000256" key="3">
    <source>
        <dbReference type="ARBA" id="ARBA00013184"/>
    </source>
</evidence>
<reference evidence="15 16" key="1">
    <citation type="journal article" date="2022" name="Front. Cell. Infect. Microbiol.">
        <title>The Genomes of Two Strains of Taenia crassiceps the Animal Model for the Study of Human Cysticercosis.</title>
        <authorList>
            <person name="Bobes R.J."/>
            <person name="Estrada K."/>
            <person name="Rios-Valencia D.G."/>
            <person name="Calderon-Gallegos A."/>
            <person name="de la Torre P."/>
            <person name="Carrero J.C."/>
            <person name="Sanchez-Flores A."/>
            <person name="Laclette J.P."/>
        </authorList>
    </citation>
    <scope>NUCLEOTIDE SEQUENCE [LARGE SCALE GENOMIC DNA]</scope>
    <source>
        <strain evidence="15">WFUcys</strain>
    </source>
</reference>